<accession>A0A5E4R374</accession>
<proteinExistence type="predicted"/>
<sequence>MDWQSEYERDRAERFGHNSKYSGNLAPGANSSSYQQATPAMQMPQPPLQISEYFIPKRGKKRTSGSPDGNAGASNIEVVNTTARYKTLPVSEIRPILGQNIENTEGGPCKRQKVKW</sequence>
<name>A0A5E4R374_9NEOP</name>
<evidence type="ECO:0000256" key="1">
    <source>
        <dbReference type="SAM" id="MobiDB-lite"/>
    </source>
</evidence>
<feature type="region of interest" description="Disordered" evidence="1">
    <location>
        <begin position="1"/>
        <end position="76"/>
    </location>
</feature>
<gene>
    <name evidence="2" type="ORF">LSINAPIS_LOCUS14751</name>
</gene>
<reference evidence="2 3" key="1">
    <citation type="submission" date="2017-07" db="EMBL/GenBank/DDBJ databases">
        <authorList>
            <person name="Talla V."/>
            <person name="Backstrom N."/>
        </authorList>
    </citation>
    <scope>NUCLEOTIDE SEQUENCE [LARGE SCALE GENOMIC DNA]</scope>
</reference>
<feature type="compositionally biased region" description="Basic and acidic residues" evidence="1">
    <location>
        <begin position="1"/>
        <end position="16"/>
    </location>
</feature>
<evidence type="ECO:0000313" key="3">
    <source>
        <dbReference type="Proteomes" id="UP000324832"/>
    </source>
</evidence>
<dbReference type="Proteomes" id="UP000324832">
    <property type="component" value="Unassembled WGS sequence"/>
</dbReference>
<dbReference type="AlphaFoldDB" id="A0A5E4R374"/>
<dbReference type="EMBL" id="FZQP02006937">
    <property type="protein sequence ID" value="VVD05157.1"/>
    <property type="molecule type" value="Genomic_DNA"/>
</dbReference>
<protein>
    <submittedName>
        <fullName evidence="2">Uncharacterized protein</fullName>
    </submittedName>
</protein>
<organism evidence="2 3">
    <name type="scientific">Leptidea sinapis</name>
    <dbReference type="NCBI Taxonomy" id="189913"/>
    <lineage>
        <taxon>Eukaryota</taxon>
        <taxon>Metazoa</taxon>
        <taxon>Ecdysozoa</taxon>
        <taxon>Arthropoda</taxon>
        <taxon>Hexapoda</taxon>
        <taxon>Insecta</taxon>
        <taxon>Pterygota</taxon>
        <taxon>Neoptera</taxon>
        <taxon>Endopterygota</taxon>
        <taxon>Lepidoptera</taxon>
        <taxon>Glossata</taxon>
        <taxon>Ditrysia</taxon>
        <taxon>Papilionoidea</taxon>
        <taxon>Pieridae</taxon>
        <taxon>Dismorphiinae</taxon>
        <taxon>Leptidea</taxon>
    </lineage>
</organism>
<evidence type="ECO:0000313" key="2">
    <source>
        <dbReference type="EMBL" id="VVD05157.1"/>
    </source>
</evidence>
<keyword evidence="3" id="KW-1185">Reference proteome</keyword>